<organism evidence="1 2">
    <name type="scientific">Psophocarpus tetragonolobus</name>
    <name type="common">Winged bean</name>
    <name type="synonym">Dolichos tetragonolobus</name>
    <dbReference type="NCBI Taxonomy" id="3891"/>
    <lineage>
        <taxon>Eukaryota</taxon>
        <taxon>Viridiplantae</taxon>
        <taxon>Streptophyta</taxon>
        <taxon>Embryophyta</taxon>
        <taxon>Tracheophyta</taxon>
        <taxon>Spermatophyta</taxon>
        <taxon>Magnoliopsida</taxon>
        <taxon>eudicotyledons</taxon>
        <taxon>Gunneridae</taxon>
        <taxon>Pentapetalae</taxon>
        <taxon>rosids</taxon>
        <taxon>fabids</taxon>
        <taxon>Fabales</taxon>
        <taxon>Fabaceae</taxon>
        <taxon>Papilionoideae</taxon>
        <taxon>50 kb inversion clade</taxon>
        <taxon>NPAAA clade</taxon>
        <taxon>indigoferoid/millettioid clade</taxon>
        <taxon>Phaseoleae</taxon>
        <taxon>Psophocarpus</taxon>
    </lineage>
</organism>
<evidence type="ECO:0000313" key="2">
    <source>
        <dbReference type="Proteomes" id="UP001386955"/>
    </source>
</evidence>
<name>A0AAN9XUR9_PSOTE</name>
<reference evidence="1 2" key="1">
    <citation type="submission" date="2024-01" db="EMBL/GenBank/DDBJ databases">
        <title>The genomes of 5 underutilized Papilionoideae crops provide insights into root nodulation and disease resistanc.</title>
        <authorList>
            <person name="Jiang F."/>
        </authorList>
    </citation>
    <scope>NUCLEOTIDE SEQUENCE [LARGE SCALE GENOMIC DNA]</scope>
    <source>
        <strain evidence="1">DUOXIRENSHENG_FW03</strain>
        <tissue evidence="1">Leaves</tissue>
    </source>
</reference>
<dbReference type="AlphaFoldDB" id="A0AAN9XUR9"/>
<evidence type="ECO:0000313" key="1">
    <source>
        <dbReference type="EMBL" id="KAK7410117.1"/>
    </source>
</evidence>
<dbReference type="Proteomes" id="UP001386955">
    <property type="component" value="Unassembled WGS sequence"/>
</dbReference>
<protein>
    <submittedName>
        <fullName evidence="1">Uncharacterized protein</fullName>
    </submittedName>
</protein>
<sequence length="72" mass="8178">MLPKGTCALTPKLAHSQPQLYSIERVCLDSLGTQLRKKSSDLKSYREVVRFDIQEFCSVPPQSIAWSFMVNC</sequence>
<gene>
    <name evidence="1" type="ORF">VNO78_00653</name>
</gene>
<accession>A0AAN9XUR9</accession>
<proteinExistence type="predicted"/>
<dbReference type="EMBL" id="JAYMYS010000001">
    <property type="protein sequence ID" value="KAK7410117.1"/>
    <property type="molecule type" value="Genomic_DNA"/>
</dbReference>
<keyword evidence="2" id="KW-1185">Reference proteome</keyword>
<comment type="caution">
    <text evidence="1">The sequence shown here is derived from an EMBL/GenBank/DDBJ whole genome shotgun (WGS) entry which is preliminary data.</text>
</comment>